<dbReference type="InterPro" id="IPR029248">
    <property type="entry name" value="TMEM107"/>
</dbReference>
<dbReference type="OrthoDB" id="2114471at2759"/>
<dbReference type="GO" id="GO:1905515">
    <property type="term" value="P:non-motile cilium assembly"/>
    <property type="evidence" value="ECO:0007669"/>
    <property type="project" value="TreeGrafter"/>
</dbReference>
<evidence type="ECO:0000256" key="5">
    <source>
        <dbReference type="ARBA" id="ARBA00022989"/>
    </source>
</evidence>
<evidence type="ECO:0000256" key="3">
    <source>
        <dbReference type="ARBA" id="ARBA00022692"/>
    </source>
</evidence>
<evidence type="ECO:0000313" key="9">
    <source>
        <dbReference type="RefSeq" id="XP_022090254.1"/>
    </source>
</evidence>
<keyword evidence="4" id="KW-0970">Cilium biogenesis/degradation</keyword>
<keyword evidence="8" id="KW-1185">Reference proteome</keyword>
<evidence type="ECO:0000256" key="4">
    <source>
        <dbReference type="ARBA" id="ARBA00022794"/>
    </source>
</evidence>
<evidence type="ECO:0000256" key="7">
    <source>
        <dbReference type="SAM" id="Phobius"/>
    </source>
</evidence>
<dbReference type="OMA" id="WCCLELE"/>
<dbReference type="AlphaFoldDB" id="A0A8B7YAH4"/>
<sequence>MAGLTHLIPARFLCIIAHMVVSITILWSRDANLKACLPASYSQEQYDSADRGFLAGLILSLIFIVMELAGFMSGVTIFVNMESLFSITAHSVGAVFLSYFLFEVWPCNTYWYMFGCCSAFPAVIDTGVIISKIFFNKSS</sequence>
<dbReference type="Proteomes" id="UP000694845">
    <property type="component" value="Unplaced"/>
</dbReference>
<feature type="transmembrane region" description="Helical" evidence="7">
    <location>
        <begin position="12"/>
        <end position="28"/>
    </location>
</feature>
<dbReference type="Pfam" id="PF14995">
    <property type="entry name" value="TMEM107"/>
    <property type="match status" value="1"/>
</dbReference>
<dbReference type="CTD" id="84314"/>
<accession>A0A8B7YAH4</accession>
<keyword evidence="3 7" id="KW-0812">Transmembrane</keyword>
<evidence type="ECO:0000313" key="8">
    <source>
        <dbReference type="Proteomes" id="UP000694845"/>
    </source>
</evidence>
<dbReference type="PANTHER" id="PTHR34341">
    <property type="entry name" value="TRANSMEMBRANE PROTEIN 107"/>
    <property type="match status" value="1"/>
</dbReference>
<evidence type="ECO:0000256" key="1">
    <source>
        <dbReference type="ARBA" id="ARBA00004141"/>
    </source>
</evidence>
<dbReference type="KEGG" id="aplc:110979063"/>
<evidence type="ECO:0000256" key="2">
    <source>
        <dbReference type="ARBA" id="ARBA00015652"/>
    </source>
</evidence>
<reference evidence="9" key="1">
    <citation type="submission" date="2025-08" db="UniProtKB">
        <authorList>
            <consortium name="RefSeq"/>
        </authorList>
    </citation>
    <scope>IDENTIFICATION</scope>
</reference>
<feature type="transmembrane region" description="Helical" evidence="7">
    <location>
        <begin position="84"/>
        <end position="105"/>
    </location>
</feature>
<organism evidence="8 9">
    <name type="scientific">Acanthaster planci</name>
    <name type="common">Crown-of-thorns starfish</name>
    <dbReference type="NCBI Taxonomy" id="133434"/>
    <lineage>
        <taxon>Eukaryota</taxon>
        <taxon>Metazoa</taxon>
        <taxon>Echinodermata</taxon>
        <taxon>Eleutherozoa</taxon>
        <taxon>Asterozoa</taxon>
        <taxon>Asteroidea</taxon>
        <taxon>Valvatacea</taxon>
        <taxon>Valvatida</taxon>
        <taxon>Acanthasteridae</taxon>
        <taxon>Acanthaster</taxon>
    </lineage>
</organism>
<keyword evidence="6 7" id="KW-0472">Membrane</keyword>
<dbReference type="GO" id="GO:0016020">
    <property type="term" value="C:membrane"/>
    <property type="evidence" value="ECO:0007669"/>
    <property type="project" value="UniProtKB-SubCell"/>
</dbReference>
<dbReference type="RefSeq" id="XP_022090254.1">
    <property type="nucleotide sequence ID" value="XM_022234562.1"/>
</dbReference>
<dbReference type="GO" id="GO:0036038">
    <property type="term" value="C:MKS complex"/>
    <property type="evidence" value="ECO:0007669"/>
    <property type="project" value="TreeGrafter"/>
</dbReference>
<protein>
    <recommendedName>
        <fullName evidence="2">Transmembrane protein 107</fullName>
    </recommendedName>
</protein>
<feature type="transmembrane region" description="Helical" evidence="7">
    <location>
        <begin position="52"/>
        <end position="72"/>
    </location>
</feature>
<name>A0A8B7YAH4_ACAPL</name>
<dbReference type="PANTHER" id="PTHR34341:SF1">
    <property type="entry name" value="TRANSMEMBRANE PROTEIN 107"/>
    <property type="match status" value="1"/>
</dbReference>
<gene>
    <name evidence="9" type="primary">LOC110979063</name>
</gene>
<dbReference type="GO" id="GO:1904491">
    <property type="term" value="P:protein localization to ciliary transition zone"/>
    <property type="evidence" value="ECO:0007669"/>
    <property type="project" value="TreeGrafter"/>
</dbReference>
<comment type="subcellular location">
    <subcellularLocation>
        <location evidence="1">Membrane</location>
        <topology evidence="1">Multi-pass membrane protein</topology>
    </subcellularLocation>
</comment>
<dbReference type="GeneID" id="110979063"/>
<feature type="transmembrane region" description="Helical" evidence="7">
    <location>
        <begin position="111"/>
        <end position="135"/>
    </location>
</feature>
<proteinExistence type="predicted"/>
<keyword evidence="5 7" id="KW-1133">Transmembrane helix</keyword>
<evidence type="ECO:0000256" key="6">
    <source>
        <dbReference type="ARBA" id="ARBA00023136"/>
    </source>
</evidence>